<dbReference type="Gene3D" id="3.90.1170.20">
    <property type="entry name" value="Quinolinate phosphoribosyl transferase, N-terminal domain"/>
    <property type="match status" value="1"/>
</dbReference>
<dbReference type="FunFam" id="3.90.1170.20:FF:000001">
    <property type="entry name" value="Nicotinate-nucleotide diphosphorylase (Carboxylating)"/>
    <property type="match status" value="1"/>
</dbReference>
<evidence type="ECO:0000256" key="7">
    <source>
        <dbReference type="ARBA" id="ARBA00022676"/>
    </source>
</evidence>
<keyword evidence="6" id="KW-0662">Pyridine nucleotide biosynthesis</keyword>
<evidence type="ECO:0000259" key="14">
    <source>
        <dbReference type="Pfam" id="PF02749"/>
    </source>
</evidence>
<dbReference type="GO" id="GO:0005737">
    <property type="term" value="C:cytoplasm"/>
    <property type="evidence" value="ECO:0007669"/>
    <property type="project" value="TreeGrafter"/>
</dbReference>
<dbReference type="InterPro" id="IPR037128">
    <property type="entry name" value="Quinolinate_PRibosylTase_N_sf"/>
</dbReference>
<evidence type="ECO:0000256" key="12">
    <source>
        <dbReference type="PIRNR" id="PIRNR006250"/>
    </source>
</evidence>
<comment type="pathway">
    <text evidence="2">Cofactor biosynthesis; NAD(+) biosynthesis; nicotinate D-ribonucleotide from quinolinate: step 1/1.</text>
</comment>
<dbReference type="PANTHER" id="PTHR32179">
    <property type="entry name" value="NICOTINATE-NUCLEOTIDE PYROPHOSPHORYLASE [CARBOXYLATING]"/>
    <property type="match status" value="1"/>
</dbReference>
<dbReference type="PANTHER" id="PTHR32179:SF3">
    <property type="entry name" value="NICOTINATE-NUCLEOTIDE PYROPHOSPHORYLASE [CARBOXYLATING]"/>
    <property type="match status" value="1"/>
</dbReference>
<keyword evidence="16" id="KW-1185">Reference proteome</keyword>
<dbReference type="SUPFAM" id="SSF54675">
    <property type="entry name" value="Nicotinate/Quinolinate PRTase N-terminal domain-like"/>
    <property type="match status" value="1"/>
</dbReference>
<dbReference type="Pfam" id="PF01729">
    <property type="entry name" value="QRPTase_C"/>
    <property type="match status" value="1"/>
</dbReference>
<dbReference type="InterPro" id="IPR004393">
    <property type="entry name" value="NadC"/>
</dbReference>
<evidence type="ECO:0000256" key="11">
    <source>
        <dbReference type="ARBA" id="ARBA00069173"/>
    </source>
</evidence>
<evidence type="ECO:0000313" key="15">
    <source>
        <dbReference type="EMBL" id="WCL55471.1"/>
    </source>
</evidence>
<evidence type="ECO:0000256" key="4">
    <source>
        <dbReference type="ARBA" id="ARBA00011218"/>
    </source>
</evidence>
<dbReference type="KEGG" id="gso:PH603_06825"/>
<dbReference type="CDD" id="cd01572">
    <property type="entry name" value="QPRTase"/>
    <property type="match status" value="1"/>
</dbReference>
<keyword evidence="7 12" id="KW-0328">Glycosyltransferase</keyword>
<evidence type="ECO:0000259" key="13">
    <source>
        <dbReference type="Pfam" id="PF01729"/>
    </source>
</evidence>
<name>A0AAF0BN49_9PROT</name>
<dbReference type="GO" id="GO:0034213">
    <property type="term" value="P:quinolinate catabolic process"/>
    <property type="evidence" value="ECO:0007669"/>
    <property type="project" value="TreeGrafter"/>
</dbReference>
<dbReference type="AlphaFoldDB" id="A0AAF0BN49"/>
<keyword evidence="8 12" id="KW-0808">Transferase</keyword>
<evidence type="ECO:0000256" key="10">
    <source>
        <dbReference type="ARBA" id="ARBA00047445"/>
    </source>
</evidence>
<comment type="subunit">
    <text evidence="4">Hexamer formed by 3 homodimers.</text>
</comment>
<evidence type="ECO:0000256" key="1">
    <source>
        <dbReference type="ARBA" id="ARBA00003237"/>
    </source>
</evidence>
<evidence type="ECO:0000256" key="3">
    <source>
        <dbReference type="ARBA" id="ARBA00009400"/>
    </source>
</evidence>
<dbReference type="EMBL" id="CP116805">
    <property type="protein sequence ID" value="WCL55471.1"/>
    <property type="molecule type" value="Genomic_DNA"/>
</dbReference>
<comment type="similarity">
    <text evidence="3 12">Belongs to the NadC/ModD family.</text>
</comment>
<dbReference type="InterPro" id="IPR022412">
    <property type="entry name" value="Quinolinate_PRibosylTrfase_N"/>
</dbReference>
<protein>
    <recommendedName>
        <fullName evidence="11">Probable nicotinate-nucleotide pyrophosphorylase [carboxylating]</fullName>
        <ecNumber evidence="5">2.4.2.19</ecNumber>
    </recommendedName>
    <alternativeName>
        <fullName evidence="9">Quinolinate phosphoribosyltransferase [decarboxylating]</fullName>
    </alternativeName>
</protein>
<evidence type="ECO:0000256" key="6">
    <source>
        <dbReference type="ARBA" id="ARBA00022642"/>
    </source>
</evidence>
<sequence>MSAFPLTQAEIDAFIDAAFAEDIATGDVTAEATIPADAMLTATMNAREDMVIAGLPLVAPIVHRLDPEATLDFLVKDGDKVPAGTALVRMTGKARALLSAERTALNILQHLSGIATLTRTYVDKIEGTKARLLDTRKTIPGLRKLAKYATLMGGGVNHRMGLFDAVLIKDNHIAVAGSVTKSVEGAKAHGQAKIQVECDTLDQAEEAIAAGATSLLLDNMTPDTLRKAVALNAGRVPLEASGGVNLTTIRAIAETGVDFISVGRLTQSAPAVDIGLDWG</sequence>
<dbReference type="FunFam" id="3.20.20.70:FF:000030">
    <property type="entry name" value="Nicotinate-nucleotide pyrophosphorylase, carboxylating"/>
    <property type="match status" value="1"/>
</dbReference>
<dbReference type="Gene3D" id="3.20.20.70">
    <property type="entry name" value="Aldolase class I"/>
    <property type="match status" value="1"/>
</dbReference>
<evidence type="ECO:0000256" key="9">
    <source>
        <dbReference type="ARBA" id="ARBA00033102"/>
    </source>
</evidence>
<accession>A0AAF0BN49</accession>
<feature type="domain" description="Quinolinate phosphoribosyl transferase N-terminal" evidence="14">
    <location>
        <begin position="27"/>
        <end position="112"/>
    </location>
</feature>
<dbReference type="RefSeq" id="WP_289505286.1">
    <property type="nucleotide sequence ID" value="NZ_CP116805.1"/>
</dbReference>
<comment type="catalytic activity">
    <reaction evidence="10">
        <text>nicotinate beta-D-ribonucleotide + CO2 + diphosphate = quinolinate + 5-phospho-alpha-D-ribose 1-diphosphate + 2 H(+)</text>
        <dbReference type="Rhea" id="RHEA:12733"/>
        <dbReference type="ChEBI" id="CHEBI:15378"/>
        <dbReference type="ChEBI" id="CHEBI:16526"/>
        <dbReference type="ChEBI" id="CHEBI:29959"/>
        <dbReference type="ChEBI" id="CHEBI:33019"/>
        <dbReference type="ChEBI" id="CHEBI:57502"/>
        <dbReference type="ChEBI" id="CHEBI:58017"/>
        <dbReference type="EC" id="2.4.2.19"/>
    </reaction>
</comment>
<dbReference type="SUPFAM" id="SSF51690">
    <property type="entry name" value="Nicotinate/Quinolinate PRTase C-terminal domain-like"/>
    <property type="match status" value="1"/>
</dbReference>
<dbReference type="InterPro" id="IPR002638">
    <property type="entry name" value="Quinolinate_PRibosylTrfase_C"/>
</dbReference>
<evidence type="ECO:0000256" key="8">
    <source>
        <dbReference type="ARBA" id="ARBA00022679"/>
    </source>
</evidence>
<dbReference type="GO" id="GO:0004514">
    <property type="term" value="F:nicotinate-nucleotide diphosphorylase (carboxylating) activity"/>
    <property type="evidence" value="ECO:0007669"/>
    <property type="project" value="UniProtKB-EC"/>
</dbReference>
<dbReference type="Pfam" id="PF02749">
    <property type="entry name" value="QRPTase_N"/>
    <property type="match status" value="1"/>
</dbReference>
<dbReference type="InterPro" id="IPR013785">
    <property type="entry name" value="Aldolase_TIM"/>
</dbReference>
<dbReference type="EC" id="2.4.2.19" evidence="5"/>
<evidence type="ECO:0000256" key="2">
    <source>
        <dbReference type="ARBA" id="ARBA00004893"/>
    </source>
</evidence>
<evidence type="ECO:0000313" key="16">
    <source>
        <dbReference type="Proteomes" id="UP001217500"/>
    </source>
</evidence>
<proteinExistence type="inferred from homology"/>
<gene>
    <name evidence="15" type="primary">nadC</name>
    <name evidence="15" type="ORF">PH603_06825</name>
</gene>
<evidence type="ECO:0000256" key="5">
    <source>
        <dbReference type="ARBA" id="ARBA00011944"/>
    </source>
</evidence>
<dbReference type="InterPro" id="IPR036068">
    <property type="entry name" value="Nicotinate_pribotase-like_C"/>
</dbReference>
<organism evidence="15 16">
    <name type="scientific">Gimibacter soli</name>
    <dbReference type="NCBI Taxonomy" id="3024400"/>
    <lineage>
        <taxon>Bacteria</taxon>
        <taxon>Pseudomonadati</taxon>
        <taxon>Pseudomonadota</taxon>
        <taxon>Alphaproteobacteria</taxon>
        <taxon>Kordiimonadales</taxon>
        <taxon>Temperatibacteraceae</taxon>
        <taxon>Gimibacter</taxon>
    </lineage>
</organism>
<dbReference type="InterPro" id="IPR027277">
    <property type="entry name" value="NadC/ModD"/>
</dbReference>
<dbReference type="Proteomes" id="UP001217500">
    <property type="component" value="Chromosome"/>
</dbReference>
<dbReference type="PIRSF" id="PIRSF006250">
    <property type="entry name" value="NadC_ModD"/>
    <property type="match status" value="1"/>
</dbReference>
<feature type="domain" description="Quinolinate phosphoribosyl transferase C-terminal" evidence="13">
    <location>
        <begin position="114"/>
        <end position="277"/>
    </location>
</feature>
<comment type="function">
    <text evidence="1">Involved in the catabolism of quinolinic acid (QA).</text>
</comment>
<dbReference type="NCBIfam" id="TIGR00078">
    <property type="entry name" value="nadC"/>
    <property type="match status" value="1"/>
</dbReference>
<dbReference type="GO" id="GO:0009435">
    <property type="term" value="P:NAD+ biosynthetic process"/>
    <property type="evidence" value="ECO:0007669"/>
    <property type="project" value="InterPro"/>
</dbReference>
<reference evidence="15" key="1">
    <citation type="submission" date="2023-01" db="EMBL/GenBank/DDBJ databases">
        <title>The genome sequence of Kordiimonadaceae bacterium 6D33.</title>
        <authorList>
            <person name="Liu Y."/>
        </authorList>
    </citation>
    <scope>NUCLEOTIDE SEQUENCE</scope>
    <source>
        <strain evidence="15">6D33</strain>
    </source>
</reference>